<dbReference type="InterPro" id="IPR056823">
    <property type="entry name" value="TEN-like_YD-shell"/>
</dbReference>
<accession>A0ABV6X024</accession>
<dbReference type="Gene3D" id="2.180.10.10">
    <property type="entry name" value="RHS repeat-associated core"/>
    <property type="match status" value="3"/>
</dbReference>
<dbReference type="InterPro" id="IPR022385">
    <property type="entry name" value="Rhs_assc_core"/>
</dbReference>
<keyword evidence="3" id="KW-0732">Signal</keyword>
<dbReference type="PANTHER" id="PTHR32305:SF15">
    <property type="entry name" value="PROTEIN RHSA-RELATED"/>
    <property type="match status" value="1"/>
</dbReference>
<dbReference type="Gene3D" id="2.60.40.10">
    <property type="entry name" value="Immunoglobulins"/>
    <property type="match status" value="4"/>
</dbReference>
<gene>
    <name evidence="5" type="ORF">ACEZDB_12995</name>
</gene>
<feature type="domain" description="IPT/TIG" evidence="4">
    <location>
        <begin position="1147"/>
        <end position="1229"/>
    </location>
</feature>
<proteinExistence type="predicted"/>
<dbReference type="InterPro" id="IPR014756">
    <property type="entry name" value="Ig_E-set"/>
</dbReference>
<sequence>MSNRPSALSVQALCLAVLLVLFALPSQALGAAHGHGAAAPSKPVHTKSAPSRAQTSRHPNPARRHVVLSPAALADRAQEQRAARPVKAASSPTRVTVHPAVRRAGSAPTGQAARTAAQAAFSPPFTQCPAVGYDTSCGILVNVTSSRAEILADPAQQPYDGSDDTLIGVVNSTDRPIGSLSLSSSQDIFGFDGDGICSGFSPGPVGCPFGPTGYEGPGTSFSGINADATGGTVTFTGGLAPGASAYFSLEEALDPTTTFDAGPTAAEQGGPANPSEHLTTCYSALPVNCATGAFEHTFTDFSVPGPGLPLTLARSYDSTRASVDGMFGHGWSDGYGMSLAVDPASGVVTVTQENGSQVAFTPQNGTLIAPPRILAALTQNPDGGYTLLRKADRQQFTFTADGTLVSQSDRDGDTTRLQYAGGELAQVTDPSGRSLTFAWSAGHVSSVTDPLGRVFGYHYDAAGDLVQATDPAGHSWTFGYDGSHLLLTMTDPRGGTVANVYDASGRVVSQTDPAGLKTSWSFTGDATSPAGGSTSMVDPHGSRTVYTYADLELLSVTHAAGTADAATTSYTYDPATLGQATVTDPLGQVTTSTYDQDGNLTSRTAPLGDTSSYTYDPLGDLTSATSPLGETTGYGYDAVGNRTSVSDPDGGSTTYTYGGQAGEVTGVTDPDGRTESLVYDSDGDVVATTLSPTAGRTDTARAVYDADGEKVCAASPVATAAGTACPAAGAARVSGTATTQYNADGTVHQSTDADGRTTSFGYDAAGNRTSVTDASGHLTQTQYDADDRPAKVVTGADGTAPSTTSTSYDLPPGTAPCGTAVPASYCTASTDADGAVTVDYYGARDELLAQTRPGGRTTGYGYDLDGRTTTGTDPDGRTTTQAYDQDGRLGSRGFSDNTTPGATYTYDPDGRRTAMTDGTGTTTYAYDNAGRLLTRTDGAGATVGYAYDGAGNISGITYPGGRQVIRTTDGADRLSSVTDWLGHTSTFGYDADGNPTTTAYADGDTATSTFTATDLLSGTRLANGTNTDLASISYQHNADNLLTAETDSGALTAGASYAYDADNRLTGDGSTSYGYDPAGNPTTLAGSAQTFNAADQLLTSTTGAATTGYGYNAEGERTSSTPADAAATGYSYDQAGDLLGVTRSQTAPTLGAVTPHSGPAAGGTTITLTGTGFTGATAVHIGTATAGFTVVSDTTLSAVTPAGSGTQPVTVTTPGGTTAPSAAAQFTYIAAPTVTALSPAAGPTGGGTAVTITGTGFTGTTAVHFGAAAAHLTAVTSTKITATAPPGAGTVDVTVTTPGGTSARTTADHYTYSAAPTVTRVSPNAGPTGGGTTVTVTGTNLTVRPISIHFGSRTATLLKATATALTVRTPTGSGTVDVTVTTSKGTSAKNSADHYTYRPRPRVTHLAPASGTTRGGTTVTITGTGFTGTTAVHFGSKKAAVTAVTSTRLKVRSPAGTRTVDVTVTTAGGTSAKATADHYTYRATAAHAVPAALRAPLAATTGTAVAQYAYDGDGLRTTATAPASTPFTWDSSGSQPLLIDDGTSSYVYGPGGLPLEQISDSTAAVAYFVHDSLGSTRLLLDAGGSIVAAFSFGAYGRTASSSGTVTTPLLFAAGYHDAQTGLYYLVHRYYDPATGQFLTLDPALALTGAPYGYAGGDPTDQVDPTGLSINLNPFSWTAEDWGTAAGVVAIVAGGVALCAATACIGDIAVLAGATTLEATLGVAETTSEIAAAVGTGAEWVGNTATAVNIAQSCYGALTSAECGNAVFAGALGRYTGSAFKSLGEALGIPESSLAKLSLDELEHLTDFALDQWGPEPFGEGEGGESLAC</sequence>
<feature type="compositionally biased region" description="Low complexity" evidence="2">
    <location>
        <begin position="851"/>
        <end position="880"/>
    </location>
</feature>
<dbReference type="NCBIfam" id="TIGR03696">
    <property type="entry name" value="Rhs_assc_core"/>
    <property type="match status" value="1"/>
</dbReference>
<dbReference type="InterPro" id="IPR031325">
    <property type="entry name" value="RHS_repeat"/>
</dbReference>
<dbReference type="Pfam" id="PF20148">
    <property type="entry name" value="DUF6531"/>
    <property type="match status" value="1"/>
</dbReference>
<feature type="domain" description="IPT/TIG" evidence="4">
    <location>
        <begin position="1315"/>
        <end position="1398"/>
    </location>
</feature>
<dbReference type="NCBIfam" id="TIGR01643">
    <property type="entry name" value="YD_repeat_2x"/>
    <property type="match status" value="8"/>
</dbReference>
<organism evidence="5 6">
    <name type="scientific">Streptacidiphilus alkalitolerans</name>
    <dbReference type="NCBI Taxonomy" id="3342712"/>
    <lineage>
        <taxon>Bacteria</taxon>
        <taxon>Bacillati</taxon>
        <taxon>Actinomycetota</taxon>
        <taxon>Actinomycetes</taxon>
        <taxon>Kitasatosporales</taxon>
        <taxon>Streptomycetaceae</taxon>
        <taxon>Streptacidiphilus</taxon>
    </lineage>
</organism>
<dbReference type="InterPro" id="IPR050708">
    <property type="entry name" value="T6SS_VgrG/RHS"/>
</dbReference>
<feature type="region of interest" description="Disordered" evidence="2">
    <location>
        <begin position="591"/>
        <end position="614"/>
    </location>
</feature>
<dbReference type="InterPro" id="IPR013783">
    <property type="entry name" value="Ig-like_fold"/>
</dbReference>
<feature type="domain" description="IPT/TIG" evidence="4">
    <location>
        <begin position="1400"/>
        <end position="1482"/>
    </location>
</feature>
<evidence type="ECO:0000259" key="4">
    <source>
        <dbReference type="SMART" id="SM00429"/>
    </source>
</evidence>
<protein>
    <submittedName>
        <fullName evidence="5">IPT/TIG domain-containing protein</fullName>
    </submittedName>
</protein>
<name>A0ABV6X024_9ACTN</name>
<feature type="chain" id="PRO_5047499303" evidence="3">
    <location>
        <begin position="31"/>
        <end position="1828"/>
    </location>
</feature>
<dbReference type="InterPro" id="IPR002909">
    <property type="entry name" value="IPT_dom"/>
</dbReference>
<dbReference type="SUPFAM" id="SSF81296">
    <property type="entry name" value="E set domains"/>
    <property type="match status" value="4"/>
</dbReference>
<dbReference type="Pfam" id="PF05593">
    <property type="entry name" value="RHS_repeat"/>
    <property type="match status" value="5"/>
</dbReference>
<dbReference type="EMBL" id="JBHEZY010000004">
    <property type="protein sequence ID" value="MFC1431561.1"/>
    <property type="molecule type" value="Genomic_DNA"/>
</dbReference>
<dbReference type="Pfam" id="PF01833">
    <property type="entry name" value="TIG"/>
    <property type="match status" value="4"/>
</dbReference>
<feature type="signal peptide" evidence="3">
    <location>
        <begin position="1"/>
        <end position="30"/>
    </location>
</feature>
<feature type="domain" description="IPT/TIG" evidence="4">
    <location>
        <begin position="1231"/>
        <end position="1313"/>
    </location>
</feature>
<dbReference type="InterPro" id="IPR006530">
    <property type="entry name" value="YD"/>
</dbReference>
<evidence type="ECO:0000313" key="5">
    <source>
        <dbReference type="EMBL" id="MFC1431561.1"/>
    </source>
</evidence>
<dbReference type="InterPro" id="IPR045351">
    <property type="entry name" value="DUF6531"/>
</dbReference>
<dbReference type="CDD" id="cd00102">
    <property type="entry name" value="IPT"/>
    <property type="match status" value="1"/>
</dbReference>
<dbReference type="SMART" id="SM00429">
    <property type="entry name" value="IPT"/>
    <property type="match status" value="4"/>
</dbReference>
<feature type="region of interest" description="Disordered" evidence="2">
    <location>
        <begin position="851"/>
        <end position="918"/>
    </location>
</feature>
<evidence type="ECO:0000256" key="3">
    <source>
        <dbReference type="SAM" id="SignalP"/>
    </source>
</evidence>
<feature type="region of interest" description="Disordered" evidence="2">
    <location>
        <begin position="33"/>
        <end position="110"/>
    </location>
</feature>
<evidence type="ECO:0000256" key="1">
    <source>
        <dbReference type="ARBA" id="ARBA00022737"/>
    </source>
</evidence>
<dbReference type="RefSeq" id="WP_380552314.1">
    <property type="nucleotide sequence ID" value="NZ_JBHEZY010000004.1"/>
</dbReference>
<dbReference type="PANTHER" id="PTHR32305">
    <property type="match status" value="1"/>
</dbReference>
<keyword evidence="1" id="KW-0677">Repeat</keyword>
<dbReference type="Pfam" id="PF25023">
    <property type="entry name" value="TEN_YD-shell"/>
    <property type="match status" value="2"/>
</dbReference>
<feature type="compositionally biased region" description="Polar residues" evidence="2">
    <location>
        <begin position="48"/>
        <end position="58"/>
    </location>
</feature>
<dbReference type="SUPFAM" id="SSF69304">
    <property type="entry name" value="Tricorn protease N-terminal domain"/>
    <property type="match status" value="1"/>
</dbReference>
<dbReference type="Proteomes" id="UP001592530">
    <property type="component" value="Unassembled WGS sequence"/>
</dbReference>
<reference evidence="5 6" key="1">
    <citation type="submission" date="2024-09" db="EMBL/GenBank/DDBJ databases">
        <authorList>
            <person name="Lee S.D."/>
        </authorList>
    </citation>
    <scope>NUCLEOTIDE SEQUENCE [LARGE SCALE GENOMIC DNA]</scope>
    <source>
        <strain evidence="5 6">N1-3</strain>
    </source>
</reference>
<comment type="caution">
    <text evidence="5">The sequence shown here is derived from an EMBL/GenBank/DDBJ whole genome shotgun (WGS) entry which is preliminary data.</text>
</comment>
<evidence type="ECO:0000313" key="6">
    <source>
        <dbReference type="Proteomes" id="UP001592530"/>
    </source>
</evidence>
<evidence type="ECO:0000256" key="2">
    <source>
        <dbReference type="SAM" id="MobiDB-lite"/>
    </source>
</evidence>